<dbReference type="Gene3D" id="3.40.50.150">
    <property type="entry name" value="Vaccinia Virus protein VP39"/>
    <property type="match status" value="1"/>
</dbReference>
<dbReference type="GO" id="GO:0008171">
    <property type="term" value="F:O-methyltransferase activity"/>
    <property type="evidence" value="ECO:0007669"/>
    <property type="project" value="InterPro"/>
</dbReference>
<dbReference type="AlphaFoldDB" id="A0A2S9XNC7"/>
<gene>
    <name evidence="4" type="ORF">ENSA5_41360</name>
</gene>
<dbReference type="Proteomes" id="UP000237968">
    <property type="component" value="Unassembled WGS sequence"/>
</dbReference>
<evidence type="ECO:0000256" key="1">
    <source>
        <dbReference type="ARBA" id="ARBA00022603"/>
    </source>
</evidence>
<name>A0A2S9XNC7_9BACT</name>
<organism evidence="4 5">
    <name type="scientific">Enhygromyxa salina</name>
    <dbReference type="NCBI Taxonomy" id="215803"/>
    <lineage>
        <taxon>Bacteria</taxon>
        <taxon>Pseudomonadati</taxon>
        <taxon>Myxococcota</taxon>
        <taxon>Polyangia</taxon>
        <taxon>Nannocystales</taxon>
        <taxon>Nannocystaceae</taxon>
        <taxon>Enhygromyxa</taxon>
    </lineage>
</organism>
<dbReference type="OrthoDB" id="9811000at2"/>
<dbReference type="PANTHER" id="PTHR10509:SF14">
    <property type="entry name" value="CAFFEOYL-COA O-METHYLTRANSFERASE 3-RELATED"/>
    <property type="match status" value="1"/>
</dbReference>
<dbReference type="RefSeq" id="WP_106393426.1">
    <property type="nucleotide sequence ID" value="NZ_PVNK01000179.1"/>
</dbReference>
<proteinExistence type="predicted"/>
<evidence type="ECO:0000256" key="3">
    <source>
        <dbReference type="ARBA" id="ARBA00022691"/>
    </source>
</evidence>
<dbReference type="GO" id="GO:0008757">
    <property type="term" value="F:S-adenosylmethionine-dependent methyltransferase activity"/>
    <property type="evidence" value="ECO:0007669"/>
    <property type="project" value="TreeGrafter"/>
</dbReference>
<evidence type="ECO:0000313" key="4">
    <source>
        <dbReference type="EMBL" id="PRP94181.1"/>
    </source>
</evidence>
<dbReference type="EMBL" id="PVNK01000179">
    <property type="protein sequence ID" value="PRP94181.1"/>
    <property type="molecule type" value="Genomic_DNA"/>
</dbReference>
<dbReference type="InterPro" id="IPR029063">
    <property type="entry name" value="SAM-dependent_MTases_sf"/>
</dbReference>
<dbReference type="PANTHER" id="PTHR10509">
    <property type="entry name" value="O-METHYLTRANSFERASE-RELATED"/>
    <property type="match status" value="1"/>
</dbReference>
<dbReference type="CDD" id="cd02440">
    <property type="entry name" value="AdoMet_MTases"/>
    <property type="match status" value="1"/>
</dbReference>
<evidence type="ECO:0000313" key="5">
    <source>
        <dbReference type="Proteomes" id="UP000237968"/>
    </source>
</evidence>
<dbReference type="PROSITE" id="PS51682">
    <property type="entry name" value="SAM_OMT_I"/>
    <property type="match status" value="1"/>
</dbReference>
<dbReference type="Pfam" id="PF01596">
    <property type="entry name" value="Methyltransf_3"/>
    <property type="match status" value="1"/>
</dbReference>
<dbReference type="EC" id="2.1.1.-" evidence="4"/>
<accession>A0A2S9XNC7</accession>
<sequence length="217" mass="24267">MADMTMLSDALTTYIHDHTTPEPDLFEQLRVETHAKLENPQMQVGRVEGRFLELMVKVTGARRVLEVGTFSGYSSLAMAAGLPEDGKLITCDIDPVATEIAQRYWDRSPWGHKIELRLGQAEDTLRALNGAGERFDLVFLDADKGGYVGYFELALEMLPVGGVILADNTLWSGRVLDPKSDSDRAIVRFNDHVKNEPRVEQVLLSVRDGIMFCRKLS</sequence>
<reference evidence="4 5" key="1">
    <citation type="submission" date="2018-03" db="EMBL/GenBank/DDBJ databases">
        <title>Draft Genome Sequences of the Obligatory Marine Myxobacteria Enhygromyxa salina SWB005.</title>
        <authorList>
            <person name="Poehlein A."/>
            <person name="Moghaddam J.A."/>
            <person name="Harms H."/>
            <person name="Alanjari M."/>
            <person name="Koenig G.M."/>
            <person name="Daniel R."/>
            <person name="Schaeberle T.F."/>
        </authorList>
    </citation>
    <scope>NUCLEOTIDE SEQUENCE [LARGE SCALE GENOMIC DNA]</scope>
    <source>
        <strain evidence="4 5">SWB005</strain>
    </source>
</reference>
<keyword evidence="3" id="KW-0949">S-adenosyl-L-methionine</keyword>
<keyword evidence="5" id="KW-1185">Reference proteome</keyword>
<evidence type="ECO:0000256" key="2">
    <source>
        <dbReference type="ARBA" id="ARBA00022679"/>
    </source>
</evidence>
<dbReference type="SUPFAM" id="SSF53335">
    <property type="entry name" value="S-adenosyl-L-methionine-dependent methyltransferases"/>
    <property type="match status" value="1"/>
</dbReference>
<comment type="caution">
    <text evidence="4">The sequence shown here is derived from an EMBL/GenBank/DDBJ whole genome shotgun (WGS) entry which is preliminary data.</text>
</comment>
<dbReference type="InterPro" id="IPR050362">
    <property type="entry name" value="Cation-dep_OMT"/>
</dbReference>
<keyword evidence="2 4" id="KW-0808">Transferase</keyword>
<protein>
    <submittedName>
        <fullName evidence="4">Putative O-methyltransferase</fullName>
        <ecNumber evidence="4">2.1.1.-</ecNumber>
    </submittedName>
</protein>
<dbReference type="InterPro" id="IPR002935">
    <property type="entry name" value="SAM_O-MeTrfase"/>
</dbReference>
<dbReference type="GO" id="GO:0032259">
    <property type="term" value="P:methylation"/>
    <property type="evidence" value="ECO:0007669"/>
    <property type="project" value="UniProtKB-KW"/>
</dbReference>
<keyword evidence="1 4" id="KW-0489">Methyltransferase</keyword>